<gene>
    <name evidence="2" type="ORF">BJ992_002109</name>
</gene>
<evidence type="ECO:0000313" key="2">
    <source>
        <dbReference type="EMBL" id="MBB6472678.1"/>
    </source>
</evidence>
<sequence length="235" mass="25127">MTPRVMIVGDSISQGAEGDRTWRHRLAEHLGERDVVVRFVGPWTGTWILPDPRGGELAEFACVQTRIGRYPRGGGFGDGLHYARWGRTLHEAKDGIAGAVAACRPGHLMVALGFNDLAWGVSGPSGLLADLATFVSRARTARPDLRFLVADVVRRTPLAEHPHLGALIGAYNRALPAALATMSTPSSPVLPVALSARYDPYSDAYDGLHPNPIGEIKIAQTFAEAFLATGDRAAA</sequence>
<dbReference type="PANTHER" id="PTHR30383">
    <property type="entry name" value="THIOESTERASE 1/PROTEASE 1/LYSOPHOSPHOLIPASE L1"/>
    <property type="match status" value="1"/>
</dbReference>
<dbReference type="PANTHER" id="PTHR30383:SF19">
    <property type="entry name" value="FIBRONECTIN TYPE-III DOMAIN-CONTAINING PROTEIN"/>
    <property type="match status" value="1"/>
</dbReference>
<dbReference type="Gene3D" id="3.40.50.1110">
    <property type="entry name" value="SGNH hydrolase"/>
    <property type="match status" value="1"/>
</dbReference>
<dbReference type="InterPro" id="IPR051532">
    <property type="entry name" value="Ester_Hydrolysis_Enzymes"/>
</dbReference>
<organism evidence="2 3">
    <name type="scientific">Sphaerisporangium rubeum</name>
    <dbReference type="NCBI Taxonomy" id="321317"/>
    <lineage>
        <taxon>Bacteria</taxon>
        <taxon>Bacillati</taxon>
        <taxon>Actinomycetota</taxon>
        <taxon>Actinomycetes</taxon>
        <taxon>Streptosporangiales</taxon>
        <taxon>Streptosporangiaceae</taxon>
        <taxon>Sphaerisporangium</taxon>
    </lineage>
</organism>
<proteinExistence type="predicted"/>
<dbReference type="InterPro" id="IPR036514">
    <property type="entry name" value="SGNH_hydro_sf"/>
</dbReference>
<comment type="caution">
    <text evidence="2">The sequence shown here is derived from an EMBL/GenBank/DDBJ whole genome shotgun (WGS) entry which is preliminary data.</text>
</comment>
<reference evidence="2 3" key="1">
    <citation type="submission" date="2020-08" db="EMBL/GenBank/DDBJ databases">
        <title>Sequencing the genomes of 1000 actinobacteria strains.</title>
        <authorList>
            <person name="Klenk H.-P."/>
        </authorList>
    </citation>
    <scope>NUCLEOTIDE SEQUENCE [LARGE SCALE GENOMIC DNA]</scope>
    <source>
        <strain evidence="2 3">DSM 44936</strain>
    </source>
</reference>
<dbReference type="InterPro" id="IPR013830">
    <property type="entry name" value="SGNH_hydro"/>
</dbReference>
<dbReference type="Proteomes" id="UP000555564">
    <property type="component" value="Unassembled WGS sequence"/>
</dbReference>
<evidence type="ECO:0000313" key="3">
    <source>
        <dbReference type="Proteomes" id="UP000555564"/>
    </source>
</evidence>
<dbReference type="Pfam" id="PF13472">
    <property type="entry name" value="Lipase_GDSL_2"/>
    <property type="match status" value="1"/>
</dbReference>
<keyword evidence="3" id="KW-1185">Reference proteome</keyword>
<accession>A0A7X0IEV2</accession>
<protein>
    <submittedName>
        <fullName evidence="2">Lysophospholipase L1-like esterase</fullName>
    </submittedName>
</protein>
<dbReference type="SUPFAM" id="SSF52266">
    <property type="entry name" value="SGNH hydrolase"/>
    <property type="match status" value="1"/>
</dbReference>
<dbReference type="GO" id="GO:0004622">
    <property type="term" value="F:phosphatidylcholine lysophospholipase activity"/>
    <property type="evidence" value="ECO:0007669"/>
    <property type="project" value="TreeGrafter"/>
</dbReference>
<evidence type="ECO:0000259" key="1">
    <source>
        <dbReference type="Pfam" id="PF13472"/>
    </source>
</evidence>
<dbReference type="AlphaFoldDB" id="A0A7X0IEV2"/>
<name>A0A7X0IEV2_9ACTN</name>
<feature type="domain" description="SGNH hydrolase-type esterase" evidence="1">
    <location>
        <begin position="88"/>
        <end position="214"/>
    </location>
</feature>
<dbReference type="EMBL" id="JACHIU010000001">
    <property type="protein sequence ID" value="MBB6472678.1"/>
    <property type="molecule type" value="Genomic_DNA"/>
</dbReference>
<dbReference type="RefSeq" id="WP_184979946.1">
    <property type="nucleotide sequence ID" value="NZ_BAAALO010000030.1"/>
</dbReference>